<gene>
    <name evidence="1" type="ORF">AWB68_02719</name>
</gene>
<dbReference type="Proteomes" id="UP000054770">
    <property type="component" value="Unassembled WGS sequence"/>
</dbReference>
<evidence type="ECO:0000313" key="2">
    <source>
        <dbReference type="Proteomes" id="UP000054770"/>
    </source>
</evidence>
<protein>
    <submittedName>
        <fullName evidence="1">Uncharacterized protein</fullName>
    </submittedName>
</protein>
<dbReference type="EMBL" id="FCON02000024">
    <property type="protein sequence ID" value="SAL56214.1"/>
    <property type="molecule type" value="Genomic_DNA"/>
</dbReference>
<keyword evidence="2" id="KW-1185">Reference proteome</keyword>
<accession>A0A158II38</accession>
<dbReference type="AlphaFoldDB" id="A0A158II38"/>
<evidence type="ECO:0000313" key="1">
    <source>
        <dbReference type="EMBL" id="SAL56214.1"/>
    </source>
</evidence>
<proteinExistence type="predicted"/>
<organism evidence="1 2">
    <name type="scientific">Caballeronia choica</name>
    <dbReference type="NCBI Taxonomy" id="326476"/>
    <lineage>
        <taxon>Bacteria</taxon>
        <taxon>Pseudomonadati</taxon>
        <taxon>Pseudomonadota</taxon>
        <taxon>Betaproteobacteria</taxon>
        <taxon>Burkholderiales</taxon>
        <taxon>Burkholderiaceae</taxon>
        <taxon>Caballeronia</taxon>
    </lineage>
</organism>
<name>A0A158II38_9BURK</name>
<sequence>MMRDHERFAAQDCLTAAPNYQAARVVELASA</sequence>
<reference evidence="1" key="1">
    <citation type="submission" date="2016-01" db="EMBL/GenBank/DDBJ databases">
        <authorList>
            <person name="Peeters C."/>
        </authorList>
    </citation>
    <scope>NUCLEOTIDE SEQUENCE [LARGE SCALE GENOMIC DNA]</scope>
    <source>
        <strain evidence="1">LMG 22940</strain>
    </source>
</reference>
<comment type="caution">
    <text evidence="1">The sequence shown here is derived from an EMBL/GenBank/DDBJ whole genome shotgun (WGS) entry which is preliminary data.</text>
</comment>